<accession>A0A5B8CUT9</accession>
<name>A0A5B8CUT9_9PROT</name>
<dbReference type="InterPro" id="IPR032519">
    <property type="entry name" value="YbgF_tri"/>
</dbReference>
<keyword evidence="1" id="KW-0175">Coiled coil</keyword>
<evidence type="ECO:0000256" key="1">
    <source>
        <dbReference type="HAMAP-Rule" id="MF_02066"/>
    </source>
</evidence>
<reference evidence="5" key="1">
    <citation type="journal article" date="2019" name="ISME J.">
        <title>Evolution in action: habitat transition from sediment to the pelagial leads to genome streamlining in Methylophilaceae.</title>
        <authorList>
            <person name="Salcher M."/>
            <person name="Schaefle D."/>
            <person name="Kaspar M."/>
            <person name="Neuenschwander S.M."/>
            <person name="Ghai R."/>
        </authorList>
    </citation>
    <scope>NUCLEOTIDE SEQUENCE [LARGE SCALE GENOMIC DNA]</scope>
    <source>
        <strain evidence="5">MMS-M-51</strain>
    </source>
</reference>
<dbReference type="Pfam" id="PF13174">
    <property type="entry name" value="TPR_6"/>
    <property type="match status" value="1"/>
</dbReference>
<dbReference type="InterPro" id="IPR011990">
    <property type="entry name" value="TPR-like_helical_dom_sf"/>
</dbReference>
<dbReference type="SUPFAM" id="SSF48452">
    <property type="entry name" value="TPR-like"/>
    <property type="match status" value="1"/>
</dbReference>
<feature type="coiled-coil region" evidence="1">
    <location>
        <begin position="81"/>
        <end position="115"/>
    </location>
</feature>
<feature type="signal peptide" evidence="1">
    <location>
        <begin position="1"/>
        <end position="25"/>
    </location>
</feature>
<keyword evidence="5" id="KW-1185">Reference proteome</keyword>
<dbReference type="Gene3D" id="1.25.40.10">
    <property type="entry name" value="Tetratricopeptide repeat domain"/>
    <property type="match status" value="1"/>
</dbReference>
<feature type="chain" id="PRO_5023373796" description="Cell division coordinator CpoB" evidence="1">
    <location>
        <begin position="26"/>
        <end position="289"/>
    </location>
</feature>
<protein>
    <recommendedName>
        <fullName evidence="1">Cell division coordinator CpoB</fullName>
    </recommendedName>
</protein>
<keyword evidence="1" id="KW-0574">Periplasm</keyword>
<gene>
    <name evidence="1" type="primary">cpoB</name>
    <name evidence="4" type="ORF">FIU01_11170</name>
</gene>
<dbReference type="GO" id="GO:0070206">
    <property type="term" value="P:protein trimerization"/>
    <property type="evidence" value="ECO:0007669"/>
    <property type="project" value="InterPro"/>
</dbReference>
<dbReference type="OrthoDB" id="8525418at2"/>
<feature type="domain" description="YbgF trimerisation" evidence="3">
    <location>
        <begin position="64"/>
        <end position="134"/>
    </location>
</feature>
<evidence type="ECO:0000256" key="2">
    <source>
        <dbReference type="SAM" id="MobiDB-lite"/>
    </source>
</evidence>
<keyword evidence="1" id="KW-0131">Cell cycle</keyword>
<dbReference type="KEGG" id="mmec:FIU01_11170"/>
<sequence length="289" mass="31510" precursor="true">MQVSNLRLLSALLALGLTVSTVSHAALFDDTEARKRILELENKQTAEHDAQQKAITDLSRVQQSLDRRVQSLEALINGKGLLDMQNQLEQIRQDVAQLKGDLEVVTHQLDELRNKQNASYTDLDTRVRKLETLAQSVTNGQMPSASNGAGSPASTDVKADVSQQESTAFAEADALNQAGKYKEAFNAYDAFLKSYSASKLAPDALYGMGYTQFALKSYKSSAATQQKFLDSYASHPLAANAMMSLANSQIQLGQIPAAKKTLKDLIANYPSAEVTPSAQKRLKVLETIK</sequence>
<organism evidence="4 5">
    <name type="scientific">Methylophilus medardicus</name>
    <dbReference type="NCBI Taxonomy" id="2588534"/>
    <lineage>
        <taxon>Bacteria</taxon>
        <taxon>Pseudomonadati</taxon>
        <taxon>Pseudomonadota</taxon>
        <taxon>Betaproteobacteria</taxon>
        <taxon>Nitrosomonadales</taxon>
        <taxon>Methylophilaceae</taxon>
        <taxon>Methylophilus</taxon>
    </lineage>
</organism>
<dbReference type="RefSeq" id="WP_140004348.1">
    <property type="nucleotide sequence ID" value="NZ_CP040946.1"/>
</dbReference>
<dbReference type="AlphaFoldDB" id="A0A5B8CUT9"/>
<dbReference type="Pfam" id="PF16331">
    <property type="entry name" value="TolA_bind_tri"/>
    <property type="match status" value="1"/>
</dbReference>
<keyword evidence="1" id="KW-0732">Signal</keyword>
<comment type="function">
    <text evidence="1">Mediates coordination of peptidoglycan synthesis and outer membrane constriction during cell division.</text>
</comment>
<feature type="region of interest" description="Disordered" evidence="2">
    <location>
        <begin position="137"/>
        <end position="156"/>
    </location>
</feature>
<dbReference type="InterPro" id="IPR019734">
    <property type="entry name" value="TPR_rpt"/>
</dbReference>
<proteinExistence type="inferred from homology"/>
<evidence type="ECO:0000313" key="5">
    <source>
        <dbReference type="Proteomes" id="UP000311008"/>
    </source>
</evidence>
<feature type="compositionally biased region" description="Low complexity" evidence="2">
    <location>
        <begin position="143"/>
        <end position="154"/>
    </location>
</feature>
<dbReference type="EMBL" id="CP040946">
    <property type="protein sequence ID" value="QDC45023.1"/>
    <property type="molecule type" value="Genomic_DNA"/>
</dbReference>
<dbReference type="GO" id="GO:0030288">
    <property type="term" value="C:outer membrane-bounded periplasmic space"/>
    <property type="evidence" value="ECO:0007669"/>
    <property type="project" value="UniProtKB-UniRule"/>
</dbReference>
<dbReference type="InterPro" id="IPR034706">
    <property type="entry name" value="CpoB"/>
</dbReference>
<comment type="subcellular location">
    <subcellularLocation>
        <location evidence="1">Periplasm</location>
    </subcellularLocation>
</comment>
<dbReference type="Proteomes" id="UP000311008">
    <property type="component" value="Chromosome"/>
</dbReference>
<dbReference type="GO" id="GO:0043093">
    <property type="term" value="P:FtsZ-dependent cytokinesis"/>
    <property type="evidence" value="ECO:0007669"/>
    <property type="project" value="UniProtKB-UniRule"/>
</dbReference>
<evidence type="ECO:0000313" key="4">
    <source>
        <dbReference type="EMBL" id="QDC45023.1"/>
    </source>
</evidence>
<dbReference type="HAMAP" id="MF_02066">
    <property type="entry name" value="CpoB"/>
    <property type="match status" value="1"/>
</dbReference>
<keyword evidence="1" id="KW-0132">Cell division</keyword>
<dbReference type="Pfam" id="PF13432">
    <property type="entry name" value="TPR_16"/>
    <property type="match status" value="1"/>
</dbReference>
<dbReference type="Gene3D" id="1.20.5.110">
    <property type="match status" value="1"/>
</dbReference>
<evidence type="ECO:0000259" key="3">
    <source>
        <dbReference type="Pfam" id="PF16331"/>
    </source>
</evidence>
<comment type="similarity">
    <text evidence="1">Belongs to the CpoB family.</text>
</comment>